<gene>
    <name evidence="1" type="ORF">AWRI1631_141280</name>
</gene>
<protein>
    <submittedName>
        <fullName evidence="1">Uncharacterized protein</fullName>
    </submittedName>
</protein>
<sequence>MEPFDFFNSFKHALAVLKLPSKSMSTTDLKAFGERFAKSHTKFPAAPAMTKSILPNFSTVFLTAFSTCSKLRTSTFAIAKTASLSFANCEIPFAACSVLSWSLPTIAALQPRRTKASVCTRHIVPAPPVTNATLPLNKSGLQEPSVTNLPSKVFAVFIVSMTRTYDLPNSKSVNIRNYELLFKFRLSLIWSLTLIPILFGKLQ</sequence>
<comment type="caution">
    <text evidence="1">The sequence shown here is derived from an EMBL/GenBank/DDBJ whole genome shotgun (WGS) entry which is preliminary data.</text>
</comment>
<reference evidence="1 2" key="1">
    <citation type="journal article" date="2008" name="FEMS Yeast Res.">
        <title>Comparative genome analysis of a Saccharomyces cerevisiae wine strain.</title>
        <authorList>
            <person name="Borneman A.R."/>
            <person name="Forgan A.H."/>
            <person name="Pretorius I.S."/>
            <person name="Chambers P.J."/>
        </authorList>
    </citation>
    <scope>NUCLEOTIDE SEQUENCE [LARGE SCALE GENOMIC DNA]</scope>
    <source>
        <strain evidence="1 2">AWRI1631</strain>
    </source>
</reference>
<proteinExistence type="predicted"/>
<organism evidence="1 2">
    <name type="scientific">Saccharomyces cerevisiae (strain AWRI1631)</name>
    <name type="common">Baker's yeast</name>
    <dbReference type="NCBI Taxonomy" id="545124"/>
    <lineage>
        <taxon>Eukaryota</taxon>
        <taxon>Fungi</taxon>
        <taxon>Dikarya</taxon>
        <taxon>Ascomycota</taxon>
        <taxon>Saccharomycotina</taxon>
        <taxon>Saccharomycetes</taxon>
        <taxon>Saccharomycetales</taxon>
        <taxon>Saccharomycetaceae</taxon>
        <taxon>Saccharomyces</taxon>
    </lineage>
</organism>
<accession>B5VQK6</accession>
<dbReference type="EMBL" id="ABSV01001976">
    <property type="protein sequence ID" value="EDZ69773.1"/>
    <property type="molecule type" value="Genomic_DNA"/>
</dbReference>
<evidence type="ECO:0000313" key="2">
    <source>
        <dbReference type="Proteomes" id="UP000008988"/>
    </source>
</evidence>
<dbReference type="AlphaFoldDB" id="B5VQK6"/>
<dbReference type="Proteomes" id="UP000008988">
    <property type="component" value="Unassembled WGS sequence"/>
</dbReference>
<name>B5VQK6_YEAS6</name>
<evidence type="ECO:0000313" key="1">
    <source>
        <dbReference type="EMBL" id="EDZ69773.1"/>
    </source>
</evidence>